<sequence length="217" mass="23898">MSQQTQKPWARMMVLVLFVSAILGLALFGATAARAQSAGNGTSDEILVYNRGSNANPFSVTQALGGFVVDKPPPGAANANWTSGQYAGFAGGTLYFRARIISIPENQPGMKLGFCFWQGSRENCKGQRIDGVPGSERTWSFKLSDMWKKNNQPILWSSPRTKDGFSVRNRNNKPVSDKGGFNWSGENPADWYPMNIHYTAVLVKQGGTFDGWENYGW</sequence>
<dbReference type="KEGG" id="pbf:CFX0092_A2617"/>
<dbReference type="AlphaFoldDB" id="A0A160T698"/>
<feature type="signal peptide" evidence="1">
    <location>
        <begin position="1"/>
        <end position="35"/>
    </location>
</feature>
<evidence type="ECO:0000256" key="1">
    <source>
        <dbReference type="SAM" id="SignalP"/>
    </source>
</evidence>
<reference evidence="2" key="1">
    <citation type="submission" date="2016-01" db="EMBL/GenBank/DDBJ databases">
        <authorList>
            <person name="Mcilroy J.S."/>
            <person name="Karst M S."/>
            <person name="Albertsen M."/>
        </authorList>
    </citation>
    <scope>NUCLEOTIDE SEQUENCE</scope>
    <source>
        <strain evidence="2">Cfx-K</strain>
    </source>
</reference>
<dbReference type="EMBL" id="LN890655">
    <property type="protein sequence ID" value="CUS04495.2"/>
    <property type="molecule type" value="Genomic_DNA"/>
</dbReference>
<protein>
    <submittedName>
        <fullName evidence="2">Uncharacterized protein</fullName>
    </submittedName>
</protein>
<keyword evidence="3" id="KW-1185">Reference proteome</keyword>
<evidence type="ECO:0000313" key="2">
    <source>
        <dbReference type="EMBL" id="CUS04495.2"/>
    </source>
</evidence>
<accession>A0A160T698</accession>
<feature type="chain" id="PRO_5008240605" evidence="1">
    <location>
        <begin position="36"/>
        <end position="217"/>
    </location>
</feature>
<keyword evidence="1" id="KW-0732">Signal</keyword>
<dbReference type="OrthoDB" id="189044at2"/>
<organism evidence="2 3">
    <name type="scientific">Candidatus Promineifilum breve</name>
    <dbReference type="NCBI Taxonomy" id="1806508"/>
    <lineage>
        <taxon>Bacteria</taxon>
        <taxon>Bacillati</taxon>
        <taxon>Chloroflexota</taxon>
        <taxon>Ardenticatenia</taxon>
        <taxon>Candidatus Promineifilales</taxon>
        <taxon>Candidatus Promineifilaceae</taxon>
        <taxon>Candidatus Promineifilum</taxon>
    </lineage>
</organism>
<proteinExistence type="predicted"/>
<dbReference type="RefSeq" id="WP_157913131.1">
    <property type="nucleotide sequence ID" value="NZ_LN890655.1"/>
</dbReference>
<gene>
    <name evidence="2" type="ORF">CFX0092_A2617</name>
</gene>
<evidence type="ECO:0000313" key="3">
    <source>
        <dbReference type="Proteomes" id="UP000215027"/>
    </source>
</evidence>
<dbReference type="Proteomes" id="UP000215027">
    <property type="component" value="Chromosome I"/>
</dbReference>
<name>A0A160T698_9CHLR</name>